<dbReference type="PANTHER" id="PTHR11022:SF41">
    <property type="entry name" value="PEPTIDOGLYCAN-RECOGNITION PROTEIN LC-RELATED"/>
    <property type="match status" value="1"/>
</dbReference>
<reference evidence="4 5" key="1">
    <citation type="journal article" date="2019" name="Emerg. Microbes Infect.">
        <title>Comprehensive subspecies identification of 175 nontuberculous mycobacteria species based on 7547 genomic profiles.</title>
        <authorList>
            <person name="Matsumoto Y."/>
            <person name="Kinjo T."/>
            <person name="Motooka D."/>
            <person name="Nabeya D."/>
            <person name="Jung N."/>
            <person name="Uechi K."/>
            <person name="Horii T."/>
            <person name="Iida T."/>
            <person name="Fujita J."/>
            <person name="Nakamura S."/>
        </authorList>
    </citation>
    <scope>NUCLEOTIDE SEQUENCE [LARGE SCALE GENOMIC DNA]</scope>
    <source>
        <strain evidence="4 5">JCM 30996</strain>
    </source>
</reference>
<dbReference type="PROSITE" id="PS51318">
    <property type="entry name" value="TAT"/>
    <property type="match status" value="1"/>
</dbReference>
<evidence type="ECO:0000259" key="3">
    <source>
        <dbReference type="SMART" id="SM00701"/>
    </source>
</evidence>
<dbReference type="PANTHER" id="PTHR11022">
    <property type="entry name" value="PEPTIDOGLYCAN RECOGNITION PROTEIN"/>
    <property type="match status" value="1"/>
</dbReference>
<sequence length="284" mass="29542">MVGGMHKRGSDGVDGPLAATVNRRQLLALAGAAGFAATLGACANQSQVANSAMNETPPAPTGTPGATAATDASVEPVPQPIDTALPPLAVSTPMLCRDAWRAQPARPGGVPHTITRMTVHHTGSVLGDNRNAPARLLQHQKLHQNERGWSDIAYHVGVDRGGNIYELRDPQLAGDTATEYDPTGHFLVLCEGDFDQESVTREQLHGAAMAFAWAASTFSISPSVVEGHRDFASTACPGADLYGYVASGELTHLVNELMAAGPVNLQKICGPEAAERVAAIEAGG</sequence>
<dbReference type="InterPro" id="IPR015510">
    <property type="entry name" value="PGRP"/>
</dbReference>
<dbReference type="GO" id="GO:0008745">
    <property type="term" value="F:N-acetylmuramoyl-L-alanine amidase activity"/>
    <property type="evidence" value="ECO:0007669"/>
    <property type="project" value="InterPro"/>
</dbReference>
<evidence type="ECO:0000313" key="4">
    <source>
        <dbReference type="EMBL" id="GFH00611.1"/>
    </source>
</evidence>
<dbReference type="CDD" id="cd06583">
    <property type="entry name" value="PGRP"/>
    <property type="match status" value="1"/>
</dbReference>
<dbReference type="Pfam" id="PF01510">
    <property type="entry name" value="Amidase_2"/>
    <property type="match status" value="1"/>
</dbReference>
<proteinExistence type="inferred from homology"/>
<name>A0A7I9ZHX1_9MYCO</name>
<dbReference type="InterPro" id="IPR006311">
    <property type="entry name" value="TAT_signal"/>
</dbReference>
<dbReference type="Gene3D" id="3.40.80.10">
    <property type="entry name" value="Peptidoglycan recognition protein-like"/>
    <property type="match status" value="1"/>
</dbReference>
<dbReference type="SMART" id="SM00701">
    <property type="entry name" value="PGRP"/>
    <property type="match status" value="1"/>
</dbReference>
<dbReference type="InterPro" id="IPR006619">
    <property type="entry name" value="PGRP_domain_met/bac"/>
</dbReference>
<dbReference type="GO" id="GO:0009253">
    <property type="term" value="P:peptidoglycan catabolic process"/>
    <property type="evidence" value="ECO:0007669"/>
    <property type="project" value="InterPro"/>
</dbReference>
<gene>
    <name evidence="4" type="ORF">MHIP_10940</name>
</gene>
<organism evidence="4 5">
    <name type="scientific">Mycolicibacterium hippocampi</name>
    <dbReference type="NCBI Taxonomy" id="659824"/>
    <lineage>
        <taxon>Bacteria</taxon>
        <taxon>Bacillati</taxon>
        <taxon>Actinomycetota</taxon>
        <taxon>Actinomycetes</taxon>
        <taxon>Mycobacteriales</taxon>
        <taxon>Mycobacteriaceae</taxon>
        <taxon>Mycolicibacterium</taxon>
    </lineage>
</organism>
<evidence type="ECO:0000256" key="2">
    <source>
        <dbReference type="SAM" id="MobiDB-lite"/>
    </source>
</evidence>
<dbReference type="AlphaFoldDB" id="A0A7I9ZHX1"/>
<dbReference type="InterPro" id="IPR036505">
    <property type="entry name" value="Amidase/PGRP_sf"/>
</dbReference>
<dbReference type="GO" id="GO:0008270">
    <property type="term" value="F:zinc ion binding"/>
    <property type="evidence" value="ECO:0007669"/>
    <property type="project" value="InterPro"/>
</dbReference>
<keyword evidence="5" id="KW-1185">Reference proteome</keyword>
<dbReference type="InterPro" id="IPR002502">
    <property type="entry name" value="Amidase_domain"/>
</dbReference>
<feature type="domain" description="Peptidoglycan recognition protein family" evidence="3">
    <location>
        <begin position="92"/>
        <end position="232"/>
    </location>
</feature>
<accession>A0A7I9ZHX1</accession>
<dbReference type="SUPFAM" id="SSF55846">
    <property type="entry name" value="N-acetylmuramoyl-L-alanine amidase-like"/>
    <property type="match status" value="1"/>
</dbReference>
<dbReference type="Proteomes" id="UP000465304">
    <property type="component" value="Unassembled WGS sequence"/>
</dbReference>
<feature type="region of interest" description="Disordered" evidence="2">
    <location>
        <begin position="51"/>
        <end position="72"/>
    </location>
</feature>
<evidence type="ECO:0000256" key="1">
    <source>
        <dbReference type="ARBA" id="ARBA00007553"/>
    </source>
</evidence>
<protein>
    <recommendedName>
        <fullName evidence="3">Peptidoglycan recognition protein family domain-containing protein</fullName>
    </recommendedName>
</protein>
<comment type="similarity">
    <text evidence="1">Belongs to the N-acetylmuramoyl-L-alanine amidase 2 family.</text>
</comment>
<dbReference type="EMBL" id="BLLB01000002">
    <property type="protein sequence ID" value="GFH00611.1"/>
    <property type="molecule type" value="Genomic_DNA"/>
</dbReference>
<evidence type="ECO:0000313" key="5">
    <source>
        <dbReference type="Proteomes" id="UP000465304"/>
    </source>
</evidence>
<comment type="caution">
    <text evidence="4">The sequence shown here is derived from an EMBL/GenBank/DDBJ whole genome shotgun (WGS) entry which is preliminary data.</text>
</comment>